<feature type="domain" description="DNA/pantothenate metabolism flavoprotein C-terminal" evidence="5">
    <location>
        <begin position="225"/>
        <end position="434"/>
    </location>
</feature>
<dbReference type="Gene3D" id="3.40.50.1950">
    <property type="entry name" value="Flavin prenyltransferase-like"/>
    <property type="match status" value="1"/>
</dbReference>
<evidence type="ECO:0000256" key="3">
    <source>
        <dbReference type="SAM" id="MobiDB-lite"/>
    </source>
</evidence>
<dbReference type="Pfam" id="PF02441">
    <property type="entry name" value="Flavoprotein"/>
    <property type="match status" value="1"/>
</dbReference>
<dbReference type="InterPro" id="IPR003382">
    <property type="entry name" value="Flavoprotein"/>
</dbReference>
<dbReference type="SUPFAM" id="SSF102645">
    <property type="entry name" value="CoaB-like"/>
    <property type="match status" value="1"/>
</dbReference>
<dbReference type="Pfam" id="PF04127">
    <property type="entry name" value="DFP"/>
    <property type="match status" value="1"/>
</dbReference>
<dbReference type="GO" id="GO:0071513">
    <property type="term" value="C:phosphopantothenoylcysteine decarboxylase complex"/>
    <property type="evidence" value="ECO:0007669"/>
    <property type="project" value="TreeGrafter"/>
</dbReference>
<proteinExistence type="inferred from homology"/>
<evidence type="ECO:0000256" key="2">
    <source>
        <dbReference type="ARBA" id="ARBA00023239"/>
    </source>
</evidence>
<keyword evidence="1" id="KW-0210">Decarboxylase</keyword>
<accession>A0A3B1D5N4</accession>
<keyword evidence="2 6" id="KW-0456">Lyase</keyword>
<dbReference type="EC" id="6.3.2.5" evidence="6"/>
<evidence type="ECO:0000256" key="1">
    <source>
        <dbReference type="ARBA" id="ARBA00022793"/>
    </source>
</evidence>
<protein>
    <submittedName>
        <fullName evidence="6">Phosphopantothenoylcysteine decarboxylase / Phosphopantothenoylcysteine synthetase</fullName>
        <ecNumber evidence="6">4.1.1.36</ecNumber>
        <ecNumber evidence="6">6.3.2.5</ecNumber>
    </submittedName>
</protein>
<dbReference type="InterPro" id="IPR005252">
    <property type="entry name" value="CoaBC"/>
</dbReference>
<dbReference type="AlphaFoldDB" id="A0A3B1D5N4"/>
<keyword evidence="6" id="KW-0436">Ligase</keyword>
<dbReference type="InterPro" id="IPR035929">
    <property type="entry name" value="CoaB-like_sf"/>
</dbReference>
<dbReference type="GO" id="GO:0015937">
    <property type="term" value="P:coenzyme A biosynthetic process"/>
    <property type="evidence" value="ECO:0007669"/>
    <property type="project" value="InterPro"/>
</dbReference>
<feature type="domain" description="Flavoprotein" evidence="4">
    <location>
        <begin position="8"/>
        <end position="178"/>
    </location>
</feature>
<evidence type="ECO:0000259" key="5">
    <source>
        <dbReference type="Pfam" id="PF04127"/>
    </source>
</evidence>
<dbReference type="EMBL" id="UOGG01000158">
    <property type="protein sequence ID" value="VAX31464.1"/>
    <property type="molecule type" value="Genomic_DNA"/>
</dbReference>
<dbReference type="SUPFAM" id="SSF52507">
    <property type="entry name" value="Homo-oligomeric flavin-containing Cys decarboxylases, HFCD"/>
    <property type="match status" value="1"/>
</dbReference>
<dbReference type="InterPro" id="IPR007085">
    <property type="entry name" value="DNA/pantothenate-metab_flavo_C"/>
</dbReference>
<evidence type="ECO:0000259" key="4">
    <source>
        <dbReference type="Pfam" id="PF02441"/>
    </source>
</evidence>
<dbReference type="Gene3D" id="3.40.50.10300">
    <property type="entry name" value="CoaB-like"/>
    <property type="match status" value="1"/>
</dbReference>
<dbReference type="InterPro" id="IPR036551">
    <property type="entry name" value="Flavin_trans-like"/>
</dbReference>
<dbReference type="EC" id="4.1.1.36" evidence="6"/>
<dbReference type="GO" id="GO:0004633">
    <property type="term" value="F:phosphopantothenoylcysteine decarboxylase activity"/>
    <property type="evidence" value="ECO:0007669"/>
    <property type="project" value="UniProtKB-EC"/>
</dbReference>
<organism evidence="6">
    <name type="scientific">hydrothermal vent metagenome</name>
    <dbReference type="NCBI Taxonomy" id="652676"/>
    <lineage>
        <taxon>unclassified sequences</taxon>
        <taxon>metagenomes</taxon>
        <taxon>ecological metagenomes</taxon>
    </lineage>
</organism>
<reference evidence="6" key="1">
    <citation type="submission" date="2018-06" db="EMBL/GenBank/DDBJ databases">
        <authorList>
            <person name="Zhirakovskaya E."/>
        </authorList>
    </citation>
    <scope>NUCLEOTIDE SEQUENCE</scope>
</reference>
<gene>
    <name evidence="6" type="ORF">MNBD_NITROSPINAE05-987</name>
</gene>
<dbReference type="HAMAP" id="MF_02225">
    <property type="entry name" value="CoaBC"/>
    <property type="match status" value="1"/>
</dbReference>
<dbReference type="GO" id="GO:0004632">
    <property type="term" value="F:phosphopantothenate--cysteine ligase activity"/>
    <property type="evidence" value="ECO:0007669"/>
    <property type="project" value="UniProtKB-EC"/>
</dbReference>
<evidence type="ECO:0000313" key="6">
    <source>
        <dbReference type="EMBL" id="VAX31464.1"/>
    </source>
</evidence>
<sequence length="440" mass="47115">MSSTLQGKKIVLGVSGGIAAYKAVELLRLMVKEKAEVFVVMSANAGKFITPLTFEALSGNPVYQEVFGEQSSASMPHIRAAENADLLVVAPATAGSIGKMACGLADDALSNLYLAFRGPVLLAPAMNDGMYLNPAVQENISRMKHRGVEFIDPEEGELACGTIGQGRLAEPARILQAVKTRLGRAMNELNIPSSQPAIPVGAHQRGAGVSSSSPLEERIEVRSDLKGLKILVTAGPTHEPLDPVRYITNPSSGKMGYAVAGQASLRGAKVTLISGPTHLEPPNGVETLFCKQADEMRVLVNEHFPDCDVLVMVAAVGDFQPETVQKEKIKKNGEPLVLKLMPTTDILKEVAKIKTRQMVVGFAAESENVVQSAQEKLKKKNLDLIVANDISAPGIGFQSDSNQVTLIDKAGNIDSLPRLSKREIADVLLDRIKERVALKN</sequence>
<dbReference type="PANTHER" id="PTHR14359:SF6">
    <property type="entry name" value="PHOSPHOPANTOTHENOYLCYSTEINE DECARBOXYLASE"/>
    <property type="match status" value="1"/>
</dbReference>
<dbReference type="GO" id="GO:0015941">
    <property type="term" value="P:pantothenate catabolic process"/>
    <property type="evidence" value="ECO:0007669"/>
    <property type="project" value="InterPro"/>
</dbReference>
<dbReference type="PANTHER" id="PTHR14359">
    <property type="entry name" value="HOMO-OLIGOMERIC FLAVIN CONTAINING CYS DECARBOXYLASE FAMILY"/>
    <property type="match status" value="1"/>
</dbReference>
<feature type="region of interest" description="Disordered" evidence="3">
    <location>
        <begin position="195"/>
        <end position="215"/>
    </location>
</feature>
<dbReference type="NCBIfam" id="TIGR00521">
    <property type="entry name" value="coaBC_dfp"/>
    <property type="match status" value="2"/>
</dbReference>
<dbReference type="GO" id="GO:0010181">
    <property type="term" value="F:FMN binding"/>
    <property type="evidence" value="ECO:0007669"/>
    <property type="project" value="InterPro"/>
</dbReference>
<name>A0A3B1D5N4_9ZZZZ</name>